<gene>
    <name evidence="2" type="ORF">QFZ22_001132</name>
</gene>
<evidence type="ECO:0000256" key="1">
    <source>
        <dbReference type="SAM" id="MobiDB-lite"/>
    </source>
</evidence>
<organism evidence="2 3">
    <name type="scientific">Streptomyces canus</name>
    <dbReference type="NCBI Taxonomy" id="58343"/>
    <lineage>
        <taxon>Bacteria</taxon>
        <taxon>Bacillati</taxon>
        <taxon>Actinomycetota</taxon>
        <taxon>Actinomycetes</taxon>
        <taxon>Kitasatosporales</taxon>
        <taxon>Streptomycetaceae</taxon>
        <taxon>Streptomyces</taxon>
        <taxon>Streptomyces aurantiacus group</taxon>
    </lineage>
</organism>
<sequence length="39" mass="3802">MNGTSPATSRVAAPAAVIPEGGSSSMEGTVRTADPPVMT</sequence>
<comment type="caution">
    <text evidence="2">The sequence shown here is derived from an EMBL/GenBank/DDBJ whole genome shotgun (WGS) entry which is preliminary data.</text>
</comment>
<protein>
    <submittedName>
        <fullName evidence="2">Uncharacterized protein</fullName>
    </submittedName>
</protein>
<accession>A0AAW8F4S9</accession>
<dbReference type="AlphaFoldDB" id="A0AAW8F4S9"/>
<feature type="region of interest" description="Disordered" evidence="1">
    <location>
        <begin position="1"/>
        <end position="39"/>
    </location>
</feature>
<dbReference type="EMBL" id="JAUSZV010000005">
    <property type="protein sequence ID" value="MDQ0905147.1"/>
    <property type="molecule type" value="Genomic_DNA"/>
</dbReference>
<evidence type="ECO:0000313" key="2">
    <source>
        <dbReference type="EMBL" id="MDQ0905147.1"/>
    </source>
</evidence>
<name>A0AAW8F4S9_9ACTN</name>
<dbReference type="Proteomes" id="UP001234216">
    <property type="component" value="Unassembled WGS sequence"/>
</dbReference>
<proteinExistence type="predicted"/>
<evidence type="ECO:0000313" key="3">
    <source>
        <dbReference type="Proteomes" id="UP001234216"/>
    </source>
</evidence>
<reference evidence="2" key="1">
    <citation type="submission" date="2023-07" db="EMBL/GenBank/DDBJ databases">
        <title>Comparative genomics of wheat-associated soil bacteria to identify genetic determinants of phenazine resistance.</title>
        <authorList>
            <person name="Mouncey N."/>
        </authorList>
    </citation>
    <scope>NUCLEOTIDE SEQUENCE</scope>
    <source>
        <strain evidence="2">V4I22</strain>
    </source>
</reference>